<reference evidence="2" key="1">
    <citation type="journal article" date="2014" name="Int. J. Syst. Evol. Microbiol.">
        <title>Complete genome of a new Firmicutes species belonging to the dominant human colonic microbiota ('Ruminococcus bicirculans') reveals two chromosomes and a selective capacity to utilize plant glucans.</title>
        <authorList>
            <consortium name="NISC Comparative Sequencing Program"/>
            <person name="Wegmann U."/>
            <person name="Louis P."/>
            <person name="Goesmann A."/>
            <person name="Henrissat B."/>
            <person name="Duncan S.H."/>
            <person name="Flint H.J."/>
        </authorList>
    </citation>
    <scope>NUCLEOTIDE SEQUENCE</scope>
    <source>
        <strain evidence="2">NBRC 107710</strain>
    </source>
</reference>
<dbReference type="InterPro" id="IPR053144">
    <property type="entry name" value="Acetyltransferase_Butenolide"/>
</dbReference>
<keyword evidence="3" id="KW-0808">Transferase</keyword>
<dbReference type="Proteomes" id="UP000517759">
    <property type="component" value="Unassembled WGS sequence"/>
</dbReference>
<accession>A0A7W6F5P4</accession>
<organism evidence="3 4">
    <name type="scientific">Methylobacterium brachythecii</name>
    <dbReference type="NCBI Taxonomy" id="1176177"/>
    <lineage>
        <taxon>Bacteria</taxon>
        <taxon>Pseudomonadati</taxon>
        <taxon>Pseudomonadota</taxon>
        <taxon>Alphaproteobacteria</taxon>
        <taxon>Hyphomicrobiales</taxon>
        <taxon>Methylobacteriaceae</taxon>
        <taxon>Methylobacterium</taxon>
    </lineage>
</organism>
<reference evidence="2" key="4">
    <citation type="submission" date="2023-01" db="EMBL/GenBank/DDBJ databases">
        <title>Draft genome sequence of Methylobacterium brachythecii strain NBRC 107710.</title>
        <authorList>
            <person name="Sun Q."/>
            <person name="Mori K."/>
        </authorList>
    </citation>
    <scope>NUCLEOTIDE SEQUENCE</scope>
    <source>
        <strain evidence="2">NBRC 107710</strain>
    </source>
</reference>
<dbReference type="InterPro" id="IPR000182">
    <property type="entry name" value="GNAT_dom"/>
</dbReference>
<name>A0A7W6F5P4_9HYPH</name>
<evidence type="ECO:0000259" key="1">
    <source>
        <dbReference type="Pfam" id="PF13673"/>
    </source>
</evidence>
<sequence length="140" mass="15078">MTSAGFVYGIEPALSAAEFRRVLVASGLDARRPAEDLDRLERMLRGANLIVTARAYTPERTLVGVARTLTDFSYCAYVSDLAVAKPQQGLGLGQGLLDAVRKQVGPEVSVILLAAPGIETYYEKIGMRSATNAFVSDRGR</sequence>
<dbReference type="Gene3D" id="3.40.630.30">
    <property type="match status" value="1"/>
</dbReference>
<comment type="caution">
    <text evidence="3">The sequence shown here is derived from an EMBL/GenBank/DDBJ whole genome shotgun (WGS) entry which is preliminary data.</text>
</comment>
<dbReference type="PANTHER" id="PTHR43233">
    <property type="entry name" value="FAMILY N-ACETYLTRANSFERASE, PUTATIVE (AFU_ORTHOLOGUE AFUA_6G03350)-RELATED"/>
    <property type="match status" value="1"/>
</dbReference>
<dbReference type="SUPFAM" id="SSF55729">
    <property type="entry name" value="Acyl-CoA N-acyltransferases (Nat)"/>
    <property type="match status" value="1"/>
</dbReference>
<dbReference type="Proteomes" id="UP001156881">
    <property type="component" value="Unassembled WGS sequence"/>
</dbReference>
<feature type="domain" description="N-acetyltransferase" evidence="1">
    <location>
        <begin position="45"/>
        <end position="135"/>
    </location>
</feature>
<dbReference type="GO" id="GO:0016747">
    <property type="term" value="F:acyltransferase activity, transferring groups other than amino-acyl groups"/>
    <property type="evidence" value="ECO:0007669"/>
    <property type="project" value="InterPro"/>
</dbReference>
<reference evidence="5" key="2">
    <citation type="journal article" date="2019" name="Int. J. Syst. Evol. Microbiol.">
        <title>The Global Catalogue of Microorganisms (GCM) 10K type strain sequencing project: providing services to taxonomists for standard genome sequencing and annotation.</title>
        <authorList>
            <consortium name="The Broad Institute Genomics Platform"/>
            <consortium name="The Broad Institute Genome Sequencing Center for Infectious Disease"/>
            <person name="Wu L."/>
            <person name="Ma J."/>
        </authorList>
    </citation>
    <scope>NUCLEOTIDE SEQUENCE [LARGE SCALE GENOMIC DNA]</scope>
    <source>
        <strain evidence="5">NBRC 107710</strain>
    </source>
</reference>
<gene>
    <name evidence="2" type="ORF">GCM10007884_11340</name>
    <name evidence="3" type="ORF">GGR33_001066</name>
</gene>
<evidence type="ECO:0000313" key="2">
    <source>
        <dbReference type="EMBL" id="GLS43149.1"/>
    </source>
</evidence>
<dbReference type="EMBL" id="BSPG01000003">
    <property type="protein sequence ID" value="GLS43149.1"/>
    <property type="molecule type" value="Genomic_DNA"/>
</dbReference>
<dbReference type="RefSeq" id="WP_183502642.1">
    <property type="nucleotide sequence ID" value="NZ_BSPG01000003.1"/>
</dbReference>
<dbReference type="EMBL" id="JACIDN010000002">
    <property type="protein sequence ID" value="MBB3901580.1"/>
    <property type="molecule type" value="Genomic_DNA"/>
</dbReference>
<dbReference type="AlphaFoldDB" id="A0A7W6F5P4"/>
<keyword evidence="5" id="KW-1185">Reference proteome</keyword>
<dbReference type="InterPro" id="IPR016181">
    <property type="entry name" value="Acyl_CoA_acyltransferase"/>
</dbReference>
<evidence type="ECO:0000313" key="3">
    <source>
        <dbReference type="EMBL" id="MBB3901580.1"/>
    </source>
</evidence>
<dbReference type="PANTHER" id="PTHR43233:SF1">
    <property type="entry name" value="FAMILY N-ACETYLTRANSFERASE, PUTATIVE (AFU_ORTHOLOGUE AFUA_6G03350)-RELATED"/>
    <property type="match status" value="1"/>
</dbReference>
<evidence type="ECO:0000313" key="4">
    <source>
        <dbReference type="Proteomes" id="UP000517759"/>
    </source>
</evidence>
<dbReference type="Pfam" id="PF13673">
    <property type="entry name" value="Acetyltransf_10"/>
    <property type="match status" value="1"/>
</dbReference>
<protein>
    <submittedName>
        <fullName evidence="3">GNAT superfamily N-acetyltransferase</fullName>
    </submittedName>
    <submittedName>
        <fullName evidence="2">N-acetyltransferase GCN5</fullName>
    </submittedName>
</protein>
<proteinExistence type="predicted"/>
<evidence type="ECO:0000313" key="5">
    <source>
        <dbReference type="Proteomes" id="UP001156881"/>
    </source>
</evidence>
<reference evidence="3 4" key="3">
    <citation type="submission" date="2020-08" db="EMBL/GenBank/DDBJ databases">
        <title>Genomic Encyclopedia of Type Strains, Phase IV (KMG-IV): sequencing the most valuable type-strain genomes for metagenomic binning, comparative biology and taxonomic classification.</title>
        <authorList>
            <person name="Goeker M."/>
        </authorList>
    </citation>
    <scope>NUCLEOTIDE SEQUENCE [LARGE SCALE GENOMIC DNA]</scope>
    <source>
        <strain evidence="3 4">DSM 24105</strain>
    </source>
</reference>